<feature type="transmembrane region" description="Helical" evidence="7">
    <location>
        <begin position="104"/>
        <end position="124"/>
    </location>
</feature>
<protein>
    <submittedName>
        <fullName evidence="8">Uncharacterized protein</fullName>
    </submittedName>
</protein>
<name>A0A835FNN6_9POAL</name>
<comment type="subcellular location">
    <subcellularLocation>
        <location evidence="1">Membrane</location>
        <topology evidence="1">Multi-pass membrane protein</topology>
    </subcellularLocation>
</comment>
<comment type="caution">
    <text evidence="8">The sequence shown here is derived from an EMBL/GenBank/DDBJ whole genome shotgun (WGS) entry which is preliminary data.</text>
</comment>
<proteinExistence type="inferred from homology"/>
<dbReference type="PANTHER" id="PTHR10057">
    <property type="entry name" value="PERIPHERAL-TYPE BENZODIAZEPINE RECEPTOR"/>
    <property type="match status" value="1"/>
</dbReference>
<dbReference type="GO" id="GO:0016020">
    <property type="term" value="C:membrane"/>
    <property type="evidence" value="ECO:0007669"/>
    <property type="project" value="UniProtKB-SubCell"/>
</dbReference>
<reference evidence="8" key="1">
    <citation type="submission" date="2020-07" db="EMBL/GenBank/DDBJ databases">
        <title>Genome sequence and genetic diversity analysis of an under-domesticated orphan crop, white fonio (Digitaria exilis).</title>
        <authorList>
            <person name="Bennetzen J.L."/>
            <person name="Chen S."/>
            <person name="Ma X."/>
            <person name="Wang X."/>
            <person name="Yssel A.E.J."/>
            <person name="Chaluvadi S.R."/>
            <person name="Johnson M."/>
            <person name="Gangashetty P."/>
            <person name="Hamidou F."/>
            <person name="Sanogo M.D."/>
            <person name="Zwaenepoel A."/>
            <person name="Wallace J."/>
            <person name="Van De Peer Y."/>
            <person name="Van Deynze A."/>
        </authorList>
    </citation>
    <scope>NUCLEOTIDE SEQUENCE</scope>
    <source>
        <tissue evidence="8">Leaves</tissue>
    </source>
</reference>
<keyword evidence="4 7" id="KW-1133">Transmembrane helix</keyword>
<sequence length="243" mass="24489">MYLEPNPCGDPHHLNPHADSIIALANQAETIIHRQINREQPRCQDRSIVPAMATAAQEGLTHRVGTRDDDNAAAAVGGVASRDPGSRKPGVSGSSRSRRGLRSLAAAVSLSVALTALSFLASGSGGVPAVAATTVAMVRAGSVAAEAVLALAAWMAWAEGGLHARPAATLLPYAAQLGCALAWAPLVLGHGAARAGIACCAAMAAAAVACARGFGSVNPVAGDLAKPAIAWAVLLAVVNYKML</sequence>
<evidence type="ECO:0000256" key="3">
    <source>
        <dbReference type="ARBA" id="ARBA00022692"/>
    </source>
</evidence>
<evidence type="ECO:0000256" key="4">
    <source>
        <dbReference type="ARBA" id="ARBA00022989"/>
    </source>
</evidence>
<dbReference type="PANTHER" id="PTHR10057:SF0">
    <property type="entry name" value="TRANSLOCATOR PROTEIN"/>
    <property type="match status" value="1"/>
</dbReference>
<feature type="transmembrane region" description="Helical" evidence="7">
    <location>
        <begin position="170"/>
        <end position="189"/>
    </location>
</feature>
<dbReference type="AlphaFoldDB" id="A0A835FNN6"/>
<feature type="transmembrane region" description="Helical" evidence="7">
    <location>
        <begin position="136"/>
        <end position="158"/>
    </location>
</feature>
<dbReference type="GO" id="GO:0033013">
    <property type="term" value="P:tetrapyrrole metabolic process"/>
    <property type="evidence" value="ECO:0007669"/>
    <property type="project" value="UniProtKB-ARBA"/>
</dbReference>
<gene>
    <name evidence="8" type="ORF">HU200_007949</name>
</gene>
<dbReference type="Pfam" id="PF03073">
    <property type="entry name" value="TspO_MBR"/>
    <property type="match status" value="1"/>
</dbReference>
<evidence type="ECO:0000256" key="2">
    <source>
        <dbReference type="ARBA" id="ARBA00007524"/>
    </source>
</evidence>
<evidence type="ECO:0000256" key="7">
    <source>
        <dbReference type="SAM" id="Phobius"/>
    </source>
</evidence>
<dbReference type="PROSITE" id="PS00369">
    <property type="entry name" value="PTS_HPR_HIS"/>
    <property type="match status" value="1"/>
</dbReference>
<accession>A0A835FNN6</accession>
<keyword evidence="9" id="KW-1185">Reference proteome</keyword>
<dbReference type="Gene3D" id="1.20.1260.100">
    <property type="entry name" value="TspO/MBR protein"/>
    <property type="match status" value="1"/>
</dbReference>
<dbReference type="InterPro" id="IPR038330">
    <property type="entry name" value="TspO/MBR-related_sf"/>
</dbReference>
<dbReference type="InterPro" id="IPR004307">
    <property type="entry name" value="TspO_MBR"/>
</dbReference>
<dbReference type="EMBL" id="JACEFO010000522">
    <property type="protein sequence ID" value="KAF8766014.1"/>
    <property type="molecule type" value="Genomic_DNA"/>
</dbReference>
<keyword evidence="3 7" id="KW-0812">Transmembrane</keyword>
<evidence type="ECO:0000256" key="5">
    <source>
        <dbReference type="ARBA" id="ARBA00023136"/>
    </source>
</evidence>
<dbReference type="InterPro" id="IPR001020">
    <property type="entry name" value="PTS_HPr_His_P_site"/>
</dbReference>
<dbReference type="Proteomes" id="UP000636709">
    <property type="component" value="Unassembled WGS sequence"/>
</dbReference>
<organism evidence="8 9">
    <name type="scientific">Digitaria exilis</name>
    <dbReference type="NCBI Taxonomy" id="1010633"/>
    <lineage>
        <taxon>Eukaryota</taxon>
        <taxon>Viridiplantae</taxon>
        <taxon>Streptophyta</taxon>
        <taxon>Embryophyta</taxon>
        <taxon>Tracheophyta</taxon>
        <taxon>Spermatophyta</taxon>
        <taxon>Magnoliopsida</taxon>
        <taxon>Liliopsida</taxon>
        <taxon>Poales</taxon>
        <taxon>Poaceae</taxon>
        <taxon>PACMAD clade</taxon>
        <taxon>Panicoideae</taxon>
        <taxon>Panicodae</taxon>
        <taxon>Paniceae</taxon>
        <taxon>Anthephorinae</taxon>
        <taxon>Digitaria</taxon>
    </lineage>
</organism>
<evidence type="ECO:0000256" key="1">
    <source>
        <dbReference type="ARBA" id="ARBA00004141"/>
    </source>
</evidence>
<evidence type="ECO:0000313" key="8">
    <source>
        <dbReference type="EMBL" id="KAF8766014.1"/>
    </source>
</evidence>
<feature type="transmembrane region" description="Helical" evidence="7">
    <location>
        <begin position="195"/>
        <end position="215"/>
    </location>
</feature>
<evidence type="ECO:0000256" key="6">
    <source>
        <dbReference type="SAM" id="MobiDB-lite"/>
    </source>
</evidence>
<comment type="similarity">
    <text evidence="2">Belongs to the TspO/BZRP family.</text>
</comment>
<evidence type="ECO:0000313" key="9">
    <source>
        <dbReference type="Proteomes" id="UP000636709"/>
    </source>
</evidence>
<dbReference type="OrthoDB" id="8841220at2759"/>
<keyword evidence="5 7" id="KW-0472">Membrane</keyword>
<feature type="region of interest" description="Disordered" evidence="6">
    <location>
        <begin position="76"/>
        <end position="97"/>
    </location>
</feature>